<organism evidence="2 3">
    <name type="scientific">Cyanomargarita calcarea GSE-NOS-MK-12-04C</name>
    <dbReference type="NCBI Taxonomy" id="2839659"/>
    <lineage>
        <taxon>Bacteria</taxon>
        <taxon>Bacillati</taxon>
        <taxon>Cyanobacteriota</taxon>
        <taxon>Cyanophyceae</taxon>
        <taxon>Nostocales</taxon>
        <taxon>Cyanomargaritaceae</taxon>
        <taxon>Cyanomargarita</taxon>
    </lineage>
</organism>
<gene>
    <name evidence="2" type="ORF">KME60_17055</name>
</gene>
<reference evidence="2" key="1">
    <citation type="submission" date="2021-05" db="EMBL/GenBank/DDBJ databases">
        <authorList>
            <person name="Pietrasiak N."/>
            <person name="Ward R."/>
            <person name="Stajich J.E."/>
            <person name="Kurbessoian T."/>
        </authorList>
    </citation>
    <scope>NUCLEOTIDE SEQUENCE</scope>
    <source>
        <strain evidence="2">GSE-NOS-MK-12-04C</strain>
    </source>
</reference>
<dbReference type="EMBL" id="JAHHGZ010000017">
    <property type="protein sequence ID" value="MBW4669080.1"/>
    <property type="molecule type" value="Genomic_DNA"/>
</dbReference>
<evidence type="ECO:0000259" key="1">
    <source>
        <dbReference type="Pfam" id="PF14213"/>
    </source>
</evidence>
<dbReference type="AlphaFoldDB" id="A0A951QNA6"/>
<name>A0A951QNA6_9CYAN</name>
<evidence type="ECO:0000313" key="2">
    <source>
        <dbReference type="EMBL" id="MBW4669080.1"/>
    </source>
</evidence>
<proteinExistence type="predicted"/>
<dbReference type="Pfam" id="PF14213">
    <property type="entry name" value="DUF4325"/>
    <property type="match status" value="1"/>
</dbReference>
<reference evidence="2" key="2">
    <citation type="journal article" date="2022" name="Microbiol. Resour. Announc.">
        <title>Metagenome Sequencing to Explore Phylogenomics of Terrestrial Cyanobacteria.</title>
        <authorList>
            <person name="Ward R.D."/>
            <person name="Stajich J.E."/>
            <person name="Johansen J.R."/>
            <person name="Huntemann M."/>
            <person name="Clum A."/>
            <person name="Foster B."/>
            <person name="Foster B."/>
            <person name="Roux S."/>
            <person name="Palaniappan K."/>
            <person name="Varghese N."/>
            <person name="Mukherjee S."/>
            <person name="Reddy T.B.K."/>
            <person name="Daum C."/>
            <person name="Copeland A."/>
            <person name="Chen I.A."/>
            <person name="Ivanova N.N."/>
            <person name="Kyrpides N.C."/>
            <person name="Shapiro N."/>
            <person name="Eloe-Fadrosh E.A."/>
            <person name="Pietrasiak N."/>
        </authorList>
    </citation>
    <scope>NUCLEOTIDE SEQUENCE</scope>
    <source>
        <strain evidence="2">GSE-NOS-MK-12-04C</strain>
    </source>
</reference>
<protein>
    <submittedName>
        <fullName evidence="2">STAS-like domain-containing protein</fullName>
    </submittedName>
</protein>
<comment type="caution">
    <text evidence="2">The sequence shown here is derived from an EMBL/GenBank/DDBJ whole genome shotgun (WGS) entry which is preliminary data.</text>
</comment>
<accession>A0A951QNA6</accession>
<feature type="domain" description="DUF4325" evidence="1">
    <location>
        <begin position="34"/>
        <end position="95"/>
    </location>
</feature>
<dbReference type="Proteomes" id="UP000729701">
    <property type="component" value="Unassembled WGS sequence"/>
</dbReference>
<dbReference type="InterPro" id="IPR025474">
    <property type="entry name" value="DUF4325"/>
</dbReference>
<sequence length="129" mass="14611">MNSITFPHPQAENTVTIIVTEVIGDNLCILCGSGNMLYETIAEAFGKGKSVNLSFVDCEDITSAFLAEIFTQLYGHFSEEKIETYLRVVDIQPDDAEDLQYIIKDVKEYLKYPQRFRDAIISVLGEDYL</sequence>
<evidence type="ECO:0000313" key="3">
    <source>
        <dbReference type="Proteomes" id="UP000729701"/>
    </source>
</evidence>